<keyword evidence="3" id="KW-0732">Signal</keyword>
<keyword evidence="2" id="KW-0472">Membrane</keyword>
<keyword evidence="2" id="KW-0812">Transmembrane</keyword>
<reference evidence="4 5" key="1">
    <citation type="submission" date="2014-11" db="EMBL/GenBank/DDBJ databases">
        <authorList>
            <person name="Zhu J."/>
            <person name="Qi W."/>
            <person name="Song R."/>
        </authorList>
    </citation>
    <scope>NUCLEOTIDE SEQUENCE [LARGE SCALE GENOMIC DNA]</scope>
</reference>
<feature type="transmembrane region" description="Helical" evidence="2">
    <location>
        <begin position="856"/>
        <end position="880"/>
    </location>
</feature>
<dbReference type="EMBL" id="CDMY01000520">
    <property type="protein sequence ID" value="CEM19977.1"/>
    <property type="molecule type" value="Genomic_DNA"/>
</dbReference>
<feature type="signal peptide" evidence="3">
    <location>
        <begin position="1"/>
        <end position="20"/>
    </location>
</feature>
<dbReference type="AlphaFoldDB" id="A0A0G4FYB4"/>
<evidence type="ECO:0000256" key="2">
    <source>
        <dbReference type="SAM" id="Phobius"/>
    </source>
</evidence>
<dbReference type="OrthoDB" id="410989at2759"/>
<evidence type="ECO:0000313" key="5">
    <source>
        <dbReference type="Proteomes" id="UP000041254"/>
    </source>
</evidence>
<keyword evidence="2" id="KW-1133">Transmembrane helix</keyword>
<organism evidence="4 5">
    <name type="scientific">Vitrella brassicaformis (strain CCMP3155)</name>
    <dbReference type="NCBI Taxonomy" id="1169540"/>
    <lineage>
        <taxon>Eukaryota</taxon>
        <taxon>Sar</taxon>
        <taxon>Alveolata</taxon>
        <taxon>Colpodellida</taxon>
        <taxon>Vitrellaceae</taxon>
        <taxon>Vitrella</taxon>
    </lineage>
</organism>
<dbReference type="InterPro" id="IPR001343">
    <property type="entry name" value="Hemolysn_Ca-bd"/>
</dbReference>
<accession>A0A0G4FYB4</accession>
<name>A0A0G4FYB4_VITBC</name>
<dbReference type="GO" id="GO:0005509">
    <property type="term" value="F:calcium ion binding"/>
    <property type="evidence" value="ECO:0007669"/>
    <property type="project" value="InterPro"/>
</dbReference>
<dbReference type="Proteomes" id="UP000041254">
    <property type="component" value="Unassembled WGS sequence"/>
</dbReference>
<dbReference type="SUPFAM" id="SSF51120">
    <property type="entry name" value="beta-Roll"/>
    <property type="match status" value="1"/>
</dbReference>
<dbReference type="InParanoid" id="A0A0G4FYB4"/>
<dbReference type="Gene3D" id="2.150.10.10">
    <property type="entry name" value="Serralysin-like metalloprotease, C-terminal"/>
    <property type="match status" value="1"/>
</dbReference>
<gene>
    <name evidence="4" type="ORF">Vbra_6007</name>
</gene>
<keyword evidence="5" id="KW-1185">Reference proteome</keyword>
<evidence type="ECO:0000256" key="1">
    <source>
        <dbReference type="SAM" id="MobiDB-lite"/>
    </source>
</evidence>
<feature type="region of interest" description="Disordered" evidence="1">
    <location>
        <begin position="920"/>
        <end position="942"/>
    </location>
</feature>
<dbReference type="VEuPathDB" id="CryptoDB:Vbra_6007"/>
<dbReference type="InterPro" id="IPR011049">
    <property type="entry name" value="Serralysin-like_metalloprot_C"/>
</dbReference>
<evidence type="ECO:0000256" key="3">
    <source>
        <dbReference type="SAM" id="SignalP"/>
    </source>
</evidence>
<proteinExistence type="predicted"/>
<sequence length="1068" mass="114636">MHLFILILVSLVHIDIPRLAVAPARPNNETRFVAIAGQYCTEWMTPQPCDVDWIIPGDYNRFKDDGASIILSERNASSPCNPPTPISPPLWQNGPEFPYMSQTIPGSDEHQEYVLGADEFFVYNKRLQRTGEFDICWCSLDETYDGDKCDHATSDLIIDEYTTHAGMLTVRGPHADAIIRCYVTLDCPIPISGFDLHENDTLRVAVEQCSMDRLVDVSPLGLFDADEIDLSTANPGDNGSLVTYEFGSKKPRFVGEYYLCWCPRQECIGDLKPDGPCWRKIDGPCDYEEDYARFETSAGMLIVNGPTYGNSSCVAGHQCSMNVTGMGLADGDMIVVSGDDCSVSTGVKDLFTADDLYDKATASGGGELYDFGRALYASSTAFYLCWCPQEFGCDPEAEGGLENFTIHAGNLTISGPDKAAAITCVIGVGCTFSIAGTGLSDGDSMLLSNDSCASPTRTYFDEDSSVDSATASGGSGATYHFGIAKKVADSLSLCWCQGSCDAEHIVSAGSLTIRGPDGSNQISCLVGEECPMTITGTDLNDYDAILVSSTTCTSPALVTGLFRADKQDIGTPKAGGPSGSKTYEIGDKRPTRVGDFFLCWCASPDQSQSCSADYLSDFNVTAGTLIVAPAPSSSTTELPSETHSSTTEIPALSDVLDQNVITISSTDNDDPEDPAVVCRMVSPTKVSCPDAEHPKSITLEEGSPITDVEGTKKDDVLTGNTAANVLTGGGGNDRLVSGGGNDVLIGMDGADTFVVSNETGDVTIPSFDTDTDHDVLDLSAYPEIDSMEALIPLVENGSVIIRMTQDRSVHISGLTAADLQPQFFALSADGGVKKEKDDSECGWFAFSDTSCVETRASIAIVVLLPSVLLVLAAAVCLCLYPTRRERLMQKYLAPRRKLINEEKAVGIVPHDVTDERVGKAVETPNAPGPIQDDHPAEQPQPLQPKFLQPVMQENEAPDAVTPPVFHAIGQTAPIPAELEKAAELVVEQEKPPLEPIVETAEAGEHSKQLEQRVKVEEINVSLGEDLARPALNRDLTETVGFNQSLAMEMIEEGTVDQIARETSRRVQC</sequence>
<protein>
    <submittedName>
        <fullName evidence="4">Uncharacterized protein</fullName>
    </submittedName>
</protein>
<evidence type="ECO:0000313" key="4">
    <source>
        <dbReference type="EMBL" id="CEM19977.1"/>
    </source>
</evidence>
<feature type="chain" id="PRO_5005189256" evidence="3">
    <location>
        <begin position="21"/>
        <end position="1068"/>
    </location>
</feature>
<dbReference type="Pfam" id="PF00353">
    <property type="entry name" value="HemolysinCabind"/>
    <property type="match status" value="1"/>
</dbReference>